<evidence type="ECO:0000256" key="1">
    <source>
        <dbReference type="SAM" id="MobiDB-lite"/>
    </source>
</evidence>
<comment type="caution">
    <text evidence="2">The sequence shown here is derived from an EMBL/GenBank/DDBJ whole genome shotgun (WGS) entry which is preliminary data.</text>
</comment>
<accession>A0A2N6N7Y6</accession>
<protein>
    <submittedName>
        <fullName evidence="2">Uncharacterized protein</fullName>
    </submittedName>
</protein>
<dbReference type="EMBL" id="MRVG01000023">
    <property type="protein sequence ID" value="PMB63378.1"/>
    <property type="molecule type" value="Genomic_DNA"/>
</dbReference>
<feature type="compositionally biased region" description="Low complexity" evidence="1">
    <location>
        <begin position="40"/>
        <end position="60"/>
    </location>
</feature>
<sequence length="215" mass="23270">MGHQGHNSRRNEPQAKRARVAQPRTTARKSNGYDDTNRAPHPTQQSRPQQHQQPRLPQEQVATAPGSAPSGQQSEDFAYDSQPSDGTDMQDVDDISEASLGSGGHDSGLAAAVFALSRHVQTNNSHAQTNNTLLQRLLDELTTSNKHTGELRAATRINTNTVKMFLDFLKLNNMPQVSAVQGYDGTFTHRNLPPGPPGPPDQGGTGQFPSTGFVQ</sequence>
<feature type="region of interest" description="Disordered" evidence="1">
    <location>
        <begin position="1"/>
        <end position="103"/>
    </location>
</feature>
<evidence type="ECO:0000313" key="3">
    <source>
        <dbReference type="Proteomes" id="UP000235728"/>
    </source>
</evidence>
<proteinExistence type="predicted"/>
<feature type="region of interest" description="Disordered" evidence="1">
    <location>
        <begin position="184"/>
        <end position="215"/>
    </location>
</feature>
<dbReference type="AlphaFoldDB" id="A0A2N6N7Y6"/>
<dbReference type="Proteomes" id="UP000235728">
    <property type="component" value="Unassembled WGS sequence"/>
</dbReference>
<feature type="compositionally biased region" description="Polar residues" evidence="1">
    <location>
        <begin position="69"/>
        <end position="87"/>
    </location>
</feature>
<organism evidence="2 3">
    <name type="scientific">Beauveria bassiana</name>
    <name type="common">White muscardine disease fungus</name>
    <name type="synonym">Tritirachium shiotae</name>
    <dbReference type="NCBI Taxonomy" id="176275"/>
    <lineage>
        <taxon>Eukaryota</taxon>
        <taxon>Fungi</taxon>
        <taxon>Dikarya</taxon>
        <taxon>Ascomycota</taxon>
        <taxon>Pezizomycotina</taxon>
        <taxon>Sordariomycetes</taxon>
        <taxon>Hypocreomycetidae</taxon>
        <taxon>Hypocreales</taxon>
        <taxon>Cordycipitaceae</taxon>
        <taxon>Beauveria</taxon>
    </lineage>
</organism>
<name>A0A2N6N7Y6_BEABA</name>
<reference evidence="2 3" key="1">
    <citation type="journal article" date="2016" name="Appl. Microbiol. Biotechnol.">
        <title>Characterization of T-DNA insertion mutants with decreased virulence in the entomopathogenic fungus Beauveria bassiana JEF-007.</title>
        <authorList>
            <person name="Kim S."/>
            <person name="Lee S.J."/>
            <person name="Nai Y.S."/>
            <person name="Yu J.S."/>
            <person name="Lee M.R."/>
            <person name="Yang Y.T."/>
            <person name="Kim J.S."/>
        </authorList>
    </citation>
    <scope>NUCLEOTIDE SEQUENCE [LARGE SCALE GENOMIC DNA]</scope>
    <source>
        <strain evidence="2 3">JEF-007</strain>
    </source>
</reference>
<evidence type="ECO:0000313" key="2">
    <source>
        <dbReference type="EMBL" id="PMB63378.1"/>
    </source>
</evidence>
<gene>
    <name evidence="2" type="ORF">BM221_010741</name>
</gene>